<reference evidence="3 4" key="2">
    <citation type="submission" date="2016-11" db="EMBL/GenBank/DDBJ databases">
        <authorList>
            <person name="Jaros S."/>
            <person name="Januszkiewicz K."/>
            <person name="Wedrychowicz H."/>
        </authorList>
    </citation>
    <scope>NUCLEOTIDE SEQUENCE [LARGE SCALE GENOMIC DNA]</scope>
    <source>
        <strain evidence="3 4">DSM 22330</strain>
    </source>
</reference>
<reference evidence="2 5" key="1">
    <citation type="submission" date="2014-12" db="EMBL/GenBank/DDBJ databases">
        <title>Draft genome sequences of 10 type strains of Lactococcus.</title>
        <authorList>
            <person name="Sun Z."/>
            <person name="Zhong Z."/>
            <person name="Liu W."/>
            <person name="Zhang W."/>
            <person name="Zhang H."/>
        </authorList>
    </citation>
    <scope>NUCLEOTIDE SEQUENCE [LARGE SCALE GENOMIC DNA]</scope>
    <source>
        <strain evidence="2 5">DSM 22330</strain>
    </source>
</reference>
<evidence type="ECO:0000313" key="3">
    <source>
        <dbReference type="EMBL" id="SFZ76816.1"/>
    </source>
</evidence>
<keyword evidence="1" id="KW-0812">Transmembrane</keyword>
<dbReference type="OrthoDB" id="9906675at2"/>
<evidence type="ECO:0000256" key="1">
    <source>
        <dbReference type="SAM" id="Phobius"/>
    </source>
</evidence>
<accession>A0A1K2HIY3</accession>
<dbReference type="AlphaFoldDB" id="A0A1K2HIY3"/>
<dbReference type="Proteomes" id="UP000218979">
    <property type="component" value="Unassembled WGS sequence"/>
</dbReference>
<dbReference type="EMBL" id="JXJT01000037">
    <property type="protein sequence ID" value="PCR99710.1"/>
    <property type="molecule type" value="Genomic_DNA"/>
</dbReference>
<dbReference type="InterPro" id="IPR002798">
    <property type="entry name" value="SpoIIM-like"/>
</dbReference>
<organism evidence="3 4">
    <name type="scientific">Pseudolactococcus chungangensis CAU 28 = DSM 22330</name>
    <dbReference type="NCBI Taxonomy" id="1122154"/>
    <lineage>
        <taxon>Bacteria</taxon>
        <taxon>Bacillati</taxon>
        <taxon>Bacillota</taxon>
        <taxon>Bacilli</taxon>
        <taxon>Lactobacillales</taxon>
        <taxon>Streptococcaceae</taxon>
        <taxon>Pseudolactococcus</taxon>
    </lineage>
</organism>
<evidence type="ECO:0000313" key="2">
    <source>
        <dbReference type="EMBL" id="PCR99710.1"/>
    </source>
</evidence>
<feature type="transmembrane region" description="Helical" evidence="1">
    <location>
        <begin position="76"/>
        <end position="99"/>
    </location>
</feature>
<dbReference type="RefSeq" id="WP_031366966.1">
    <property type="nucleotide sequence ID" value="NZ_FPKS01000022.1"/>
</dbReference>
<evidence type="ECO:0000313" key="4">
    <source>
        <dbReference type="Proteomes" id="UP000185655"/>
    </source>
</evidence>
<keyword evidence="5" id="KW-1185">Reference proteome</keyword>
<dbReference type="Pfam" id="PF01944">
    <property type="entry name" value="SpoIIM"/>
    <property type="match status" value="1"/>
</dbReference>
<feature type="transmembrane region" description="Helical" evidence="1">
    <location>
        <begin position="105"/>
        <end position="127"/>
    </location>
</feature>
<feature type="transmembrane region" description="Helical" evidence="1">
    <location>
        <begin position="7"/>
        <end position="25"/>
    </location>
</feature>
<sequence>MRNKINLFLACIITITSFILGYLNIFTEKVTQVTSILHGNYFEKLFNILLHNIIISIFMIVSSILLIYIGPIFMTFITFYVFGTSISAITEKPFLLYFFLKYPHFLSETIAIIIVLYISLNISKLVLVKLLGDDKPLLKNIHNEINQLKISFILLVVSAVIEGFV</sequence>
<proteinExistence type="predicted"/>
<feature type="transmembrane region" description="Helical" evidence="1">
    <location>
        <begin position="45"/>
        <end position="69"/>
    </location>
</feature>
<name>A0A1K2HIY3_9LACT</name>
<dbReference type="Proteomes" id="UP000185655">
    <property type="component" value="Unassembled WGS sequence"/>
</dbReference>
<evidence type="ECO:0000313" key="5">
    <source>
        <dbReference type="Proteomes" id="UP000218979"/>
    </source>
</evidence>
<keyword evidence="1" id="KW-1133">Transmembrane helix</keyword>
<gene>
    <name evidence="2" type="ORF">RR45_GL001460</name>
    <name evidence="3" type="ORF">SAMN02746068_02110</name>
</gene>
<keyword evidence="1" id="KW-0472">Membrane</keyword>
<protein>
    <submittedName>
        <fullName evidence="3">Stage II sporulation protein M</fullName>
    </submittedName>
</protein>
<dbReference type="EMBL" id="FPKS01000022">
    <property type="protein sequence ID" value="SFZ76816.1"/>
    <property type="molecule type" value="Genomic_DNA"/>
</dbReference>